<evidence type="ECO:0000256" key="2">
    <source>
        <dbReference type="ARBA" id="ARBA00023224"/>
    </source>
</evidence>
<keyword evidence="10" id="KW-1185">Reference proteome</keyword>
<evidence type="ECO:0000256" key="3">
    <source>
        <dbReference type="ARBA" id="ARBA00029447"/>
    </source>
</evidence>
<keyword evidence="6" id="KW-0472">Membrane</keyword>
<dbReference type="SUPFAM" id="SSF58104">
    <property type="entry name" value="Methyl-accepting chemotaxis protein (MCP) signaling domain"/>
    <property type="match status" value="1"/>
</dbReference>
<dbReference type="Gene3D" id="1.10.287.950">
    <property type="entry name" value="Methyl-accepting chemotaxis protein"/>
    <property type="match status" value="1"/>
</dbReference>
<evidence type="ECO:0000256" key="5">
    <source>
        <dbReference type="SAM" id="Coils"/>
    </source>
</evidence>
<dbReference type="SMART" id="SM00304">
    <property type="entry name" value="HAMP"/>
    <property type="match status" value="2"/>
</dbReference>
<dbReference type="GO" id="GO:0007165">
    <property type="term" value="P:signal transduction"/>
    <property type="evidence" value="ECO:0007669"/>
    <property type="project" value="UniProtKB-KW"/>
</dbReference>
<dbReference type="GO" id="GO:0016020">
    <property type="term" value="C:membrane"/>
    <property type="evidence" value="ECO:0007669"/>
    <property type="project" value="UniProtKB-SubCell"/>
</dbReference>
<evidence type="ECO:0000313" key="9">
    <source>
        <dbReference type="EMBL" id="SIR05677.1"/>
    </source>
</evidence>
<comment type="subcellular location">
    <subcellularLocation>
        <location evidence="1">Membrane</location>
    </subcellularLocation>
</comment>
<dbReference type="Gene3D" id="6.10.340.10">
    <property type="match status" value="1"/>
</dbReference>
<accession>A0A1N6XTL7</accession>
<dbReference type="eggNOG" id="COG0840">
    <property type="taxonomic scope" value="Bacteria"/>
</dbReference>
<reference evidence="9 10" key="1">
    <citation type="submission" date="2017-01" db="EMBL/GenBank/DDBJ databases">
        <authorList>
            <person name="Mah S.A."/>
            <person name="Swanson W.J."/>
            <person name="Moy G.W."/>
            <person name="Vacquier V.D."/>
        </authorList>
    </citation>
    <scope>NUCLEOTIDE SEQUENCE [LARGE SCALE GENOMIC DNA]</scope>
    <source>
        <strain evidence="9 10">DSM 7027</strain>
    </source>
</reference>
<evidence type="ECO:0000256" key="1">
    <source>
        <dbReference type="ARBA" id="ARBA00004370"/>
    </source>
</evidence>
<evidence type="ECO:0000259" key="8">
    <source>
        <dbReference type="PROSITE" id="PS50885"/>
    </source>
</evidence>
<feature type="coiled-coil region" evidence="5">
    <location>
        <begin position="469"/>
        <end position="496"/>
    </location>
</feature>
<dbReference type="GO" id="GO:0006935">
    <property type="term" value="P:chemotaxis"/>
    <property type="evidence" value="ECO:0007669"/>
    <property type="project" value="UniProtKB-ARBA"/>
</dbReference>
<name>A0A1N6XTL7_9GAMM</name>
<dbReference type="InterPro" id="IPR004089">
    <property type="entry name" value="MCPsignal_dom"/>
</dbReference>
<dbReference type="Pfam" id="PF00672">
    <property type="entry name" value="HAMP"/>
    <property type="match status" value="1"/>
</dbReference>
<evidence type="ECO:0000256" key="4">
    <source>
        <dbReference type="PROSITE-ProRule" id="PRU00284"/>
    </source>
</evidence>
<dbReference type="PANTHER" id="PTHR32089:SF114">
    <property type="entry name" value="METHYL-ACCEPTING CHEMOTAXIS PROTEIN MCPB"/>
    <property type="match status" value="1"/>
</dbReference>
<feature type="domain" description="Methyl-accepting transducer" evidence="7">
    <location>
        <begin position="325"/>
        <end position="561"/>
    </location>
</feature>
<keyword evidence="6" id="KW-1133">Transmembrane helix</keyword>
<feature type="domain" description="HAMP" evidence="8">
    <location>
        <begin position="210"/>
        <end position="262"/>
    </location>
</feature>
<dbReference type="RefSeq" id="WP_076466442.1">
    <property type="nucleotide sequence ID" value="NZ_FTMN01000016.1"/>
</dbReference>
<evidence type="ECO:0000313" key="10">
    <source>
        <dbReference type="Proteomes" id="UP000186895"/>
    </source>
</evidence>
<keyword evidence="6" id="KW-0812">Transmembrane</keyword>
<organism evidence="9 10">
    <name type="scientific">Marinobacterium stanieri</name>
    <dbReference type="NCBI Taxonomy" id="49186"/>
    <lineage>
        <taxon>Bacteria</taxon>
        <taxon>Pseudomonadati</taxon>
        <taxon>Pseudomonadota</taxon>
        <taxon>Gammaproteobacteria</taxon>
        <taxon>Oceanospirillales</taxon>
        <taxon>Oceanospirillaceae</taxon>
        <taxon>Marinobacterium</taxon>
    </lineage>
</organism>
<dbReference type="STRING" id="49186.SAMN05421647_11627"/>
<dbReference type="InterPro" id="IPR003660">
    <property type="entry name" value="HAMP_dom"/>
</dbReference>
<dbReference type="AlphaFoldDB" id="A0A1N6XTL7"/>
<comment type="similarity">
    <text evidence="3">Belongs to the methyl-accepting chemotaxis (MCP) protein family.</text>
</comment>
<proteinExistence type="inferred from homology"/>
<gene>
    <name evidence="9" type="ORF">SAMN05421647_11627</name>
</gene>
<dbReference type="EMBL" id="FTMN01000016">
    <property type="protein sequence ID" value="SIR05677.1"/>
    <property type="molecule type" value="Genomic_DNA"/>
</dbReference>
<dbReference type="CDD" id="cd06225">
    <property type="entry name" value="HAMP"/>
    <property type="match status" value="1"/>
</dbReference>
<keyword evidence="5" id="KW-0175">Coiled coil</keyword>
<dbReference type="Pfam" id="PF00015">
    <property type="entry name" value="MCPsignal"/>
    <property type="match status" value="1"/>
</dbReference>
<dbReference type="Proteomes" id="UP000186895">
    <property type="component" value="Unassembled WGS sequence"/>
</dbReference>
<protein>
    <submittedName>
        <fullName evidence="9">Twitching motility protein PilJ</fullName>
    </submittedName>
</protein>
<evidence type="ECO:0000256" key="6">
    <source>
        <dbReference type="SAM" id="Phobius"/>
    </source>
</evidence>
<sequence>MFSWNLQNIRISARFAIAGLLLVLGIIALATSYYRTIVIDEESLRIGAETRAIQDAVSTLTEDLQEARIAFTRARLSLSPAAINALEQHTLALSGHLERLPALLGQLPSAAILRNQLDNLDLEGALNELAIIKQSTAPDEERVLRLQKAFGPIFARLQHERVLRQLLPNAFSAEATNRRNEAKAQMLKLFFASLVLLGIALAIALAIVKYGVLDPLTQLHNTVSAVRNGDKDARAPLDSRDELGQMASVLNNLLDEKEEALAIQANENKKLNDSIIQLIQSVFKISQKDLTVRVPVAEDITGAIADSINQLTDSIENVLHEVSGVTSEVNSTSMQLQEQSETVLFQAGKEQEQINETLKGLDSAIKAMGLIAKLASVSNNTSQKAIVTSENAKESVTATVASINKIRETIHEAEKRIKRLGERSQEIGGIISLINNISERTHILSLNASMHAASAGEAGRGLMVVVDEVQRLSENSREATAEIENLVNNIQLETADTIHVINTAIEDVVTGTRLAEQAGERMEQTRDTTQSLVESVLRIAQNATGQAKLTQSLRERADSINAFTQATNNEMLQQKQLSSRLVDAAGELERSISVFKLQHQSKN</sequence>
<dbReference type="SMART" id="SM00283">
    <property type="entry name" value="MA"/>
    <property type="match status" value="1"/>
</dbReference>
<feature type="domain" description="HAMP" evidence="8">
    <location>
        <begin position="269"/>
        <end position="320"/>
    </location>
</feature>
<feature type="transmembrane region" description="Helical" evidence="6">
    <location>
        <begin position="12"/>
        <end position="34"/>
    </location>
</feature>
<evidence type="ECO:0000259" key="7">
    <source>
        <dbReference type="PROSITE" id="PS50111"/>
    </source>
</evidence>
<dbReference type="PROSITE" id="PS50111">
    <property type="entry name" value="CHEMOTAXIS_TRANSDUC_2"/>
    <property type="match status" value="1"/>
</dbReference>
<feature type="transmembrane region" description="Helical" evidence="6">
    <location>
        <begin position="189"/>
        <end position="212"/>
    </location>
</feature>
<dbReference type="PROSITE" id="PS50885">
    <property type="entry name" value="HAMP"/>
    <property type="match status" value="2"/>
</dbReference>
<dbReference type="SUPFAM" id="SSF158472">
    <property type="entry name" value="HAMP domain-like"/>
    <property type="match status" value="1"/>
</dbReference>
<dbReference type="PANTHER" id="PTHR32089">
    <property type="entry name" value="METHYL-ACCEPTING CHEMOTAXIS PROTEIN MCPB"/>
    <property type="match status" value="1"/>
</dbReference>
<keyword evidence="2 4" id="KW-0807">Transducer</keyword>